<dbReference type="Gene3D" id="1.20.1280.50">
    <property type="match status" value="1"/>
</dbReference>
<dbReference type="SUPFAM" id="SSF50965">
    <property type="entry name" value="Galactose oxidase, central domain"/>
    <property type="match status" value="1"/>
</dbReference>
<evidence type="ECO:0000313" key="3">
    <source>
        <dbReference type="Proteomes" id="UP000822688"/>
    </source>
</evidence>
<dbReference type="EMBL" id="CM026427">
    <property type="protein sequence ID" value="KAG0568907.1"/>
    <property type="molecule type" value="Genomic_DNA"/>
</dbReference>
<dbReference type="SUPFAM" id="SSF81383">
    <property type="entry name" value="F-box domain"/>
    <property type="match status" value="1"/>
</dbReference>
<protein>
    <recommendedName>
        <fullName evidence="1">F-box domain-containing protein</fullName>
    </recommendedName>
</protein>
<organism evidence="2 3">
    <name type="scientific">Ceratodon purpureus</name>
    <name type="common">Fire moss</name>
    <name type="synonym">Dicranum purpureum</name>
    <dbReference type="NCBI Taxonomy" id="3225"/>
    <lineage>
        <taxon>Eukaryota</taxon>
        <taxon>Viridiplantae</taxon>
        <taxon>Streptophyta</taxon>
        <taxon>Embryophyta</taxon>
        <taxon>Bryophyta</taxon>
        <taxon>Bryophytina</taxon>
        <taxon>Bryopsida</taxon>
        <taxon>Dicranidae</taxon>
        <taxon>Pseudoditrichales</taxon>
        <taxon>Ditrichaceae</taxon>
        <taxon>Ceratodon</taxon>
    </lineage>
</organism>
<comment type="caution">
    <text evidence="2">The sequence shown here is derived from an EMBL/GenBank/DDBJ whole genome shotgun (WGS) entry which is preliminary data.</text>
</comment>
<evidence type="ECO:0000259" key="1">
    <source>
        <dbReference type="PROSITE" id="PS50181"/>
    </source>
</evidence>
<gene>
    <name evidence="2" type="ORF">KC19_6G051000</name>
</gene>
<evidence type="ECO:0000313" key="2">
    <source>
        <dbReference type="EMBL" id="KAG0568907.1"/>
    </source>
</evidence>
<name>A0A8T0HE15_CERPU</name>
<sequence length="411" mass="45989">MKVLGSKRASVGFGIQRSSFKVEGRGPDLMGMLLKRTRGEAMEDLCDEVLAVILKKLPLRDAIRARAVCRRWRVRVKDEEARFQFTKSCSYCPLVFKLIDEQHSWEGYDGVTGEWKALPSLSNVPRVIHLLPIAGSGNGLLGFKIFSEFSGYIVGNPYSQKWTTLPKSTDCWGDAAMFMTSDEQDRFRVVAVRDEDTHIYKSEMDEWTKVGRTPDCVHEGQAVSRIKAKVGAAVCNDRLYIASADGSKLISFDIRTEKWTDDRIDIPVFNSAKKSMLLLECAGTLFAVTEDVTLSCVALWSLGGKQFSRVAEMPLEIQHHLKPQATNPRLRGGIPKLRSVGHGHQLFFWRQKSLSIVAYDLFTHKWSKLPEIVRPDIVAHGGAGDAPQVTIDAGFFEPKNILGECAQRALI</sequence>
<dbReference type="InterPro" id="IPR011043">
    <property type="entry name" value="Gal_Oxase/kelch_b-propeller"/>
</dbReference>
<dbReference type="AlphaFoldDB" id="A0A8T0HE15"/>
<dbReference type="CDD" id="cd09917">
    <property type="entry name" value="F-box_SF"/>
    <property type="match status" value="1"/>
</dbReference>
<keyword evidence="3" id="KW-1185">Reference proteome</keyword>
<dbReference type="PANTHER" id="PTHR31672">
    <property type="entry name" value="BNACNNG10540D PROTEIN"/>
    <property type="match status" value="1"/>
</dbReference>
<accession>A0A8T0HE15</accession>
<dbReference type="InterPro" id="IPR015915">
    <property type="entry name" value="Kelch-typ_b-propeller"/>
</dbReference>
<reference evidence="2 3" key="1">
    <citation type="submission" date="2020-06" db="EMBL/GenBank/DDBJ databases">
        <title>WGS assembly of Ceratodon purpureus strain R40.</title>
        <authorList>
            <person name="Carey S.B."/>
            <person name="Jenkins J."/>
            <person name="Shu S."/>
            <person name="Lovell J.T."/>
            <person name="Sreedasyam A."/>
            <person name="Maumus F."/>
            <person name="Tiley G.P."/>
            <person name="Fernandez-Pozo N."/>
            <person name="Barry K."/>
            <person name="Chen C."/>
            <person name="Wang M."/>
            <person name="Lipzen A."/>
            <person name="Daum C."/>
            <person name="Saski C.A."/>
            <person name="Payton A.C."/>
            <person name="Mcbreen J.C."/>
            <person name="Conrad R.E."/>
            <person name="Kollar L.M."/>
            <person name="Olsson S."/>
            <person name="Huttunen S."/>
            <person name="Landis J.B."/>
            <person name="Wickett N.J."/>
            <person name="Johnson M.G."/>
            <person name="Rensing S.A."/>
            <person name="Grimwood J."/>
            <person name="Schmutz J."/>
            <person name="Mcdaniel S.F."/>
        </authorList>
    </citation>
    <scope>NUCLEOTIDE SEQUENCE [LARGE SCALE GENOMIC DNA]</scope>
    <source>
        <strain evidence="2 3">R40</strain>
    </source>
</reference>
<dbReference type="Pfam" id="PF00646">
    <property type="entry name" value="F-box"/>
    <property type="match status" value="1"/>
</dbReference>
<dbReference type="InterPro" id="IPR050796">
    <property type="entry name" value="SCF_F-box_component"/>
</dbReference>
<proteinExistence type="predicted"/>
<dbReference type="Gene3D" id="2.120.10.80">
    <property type="entry name" value="Kelch-type beta propeller"/>
    <property type="match status" value="1"/>
</dbReference>
<dbReference type="SMART" id="SM00256">
    <property type="entry name" value="FBOX"/>
    <property type="match status" value="1"/>
</dbReference>
<dbReference type="Proteomes" id="UP000822688">
    <property type="component" value="Chromosome 6"/>
</dbReference>
<dbReference type="PROSITE" id="PS50181">
    <property type="entry name" value="FBOX"/>
    <property type="match status" value="1"/>
</dbReference>
<dbReference type="InterPro" id="IPR036047">
    <property type="entry name" value="F-box-like_dom_sf"/>
</dbReference>
<dbReference type="PANTHER" id="PTHR31672:SF2">
    <property type="entry name" value="F-BOX DOMAIN-CONTAINING PROTEIN"/>
    <property type="match status" value="1"/>
</dbReference>
<dbReference type="InterPro" id="IPR001810">
    <property type="entry name" value="F-box_dom"/>
</dbReference>
<feature type="domain" description="F-box" evidence="1">
    <location>
        <begin position="39"/>
        <end position="86"/>
    </location>
</feature>